<dbReference type="Pfam" id="PF04539">
    <property type="entry name" value="Sigma70_r3"/>
    <property type="match status" value="1"/>
</dbReference>
<evidence type="ECO:0000256" key="2">
    <source>
        <dbReference type="ARBA" id="ARBA00023082"/>
    </source>
</evidence>
<gene>
    <name evidence="9" type="ORF">GIS00_04750</name>
</gene>
<dbReference type="AlphaFoldDB" id="A0A7K1FGR4"/>
<dbReference type="Gene3D" id="1.10.10.10">
    <property type="entry name" value="Winged helix-like DNA-binding domain superfamily/Winged helix DNA-binding domain"/>
    <property type="match status" value="2"/>
</dbReference>
<dbReference type="GO" id="GO:0006352">
    <property type="term" value="P:DNA-templated transcription initiation"/>
    <property type="evidence" value="ECO:0007669"/>
    <property type="project" value="InterPro"/>
</dbReference>
<comment type="caution">
    <text evidence="9">The sequence shown here is derived from an EMBL/GenBank/DDBJ whole genome shotgun (WGS) entry which is preliminary data.</text>
</comment>
<dbReference type="Pfam" id="PF04542">
    <property type="entry name" value="Sigma70_r2"/>
    <property type="match status" value="1"/>
</dbReference>
<dbReference type="PANTHER" id="PTHR30385:SF4">
    <property type="entry name" value="RNA POLYMERASE SIGMA-E FACTOR"/>
    <property type="match status" value="1"/>
</dbReference>
<dbReference type="NCBIfam" id="TIGR02937">
    <property type="entry name" value="sigma70-ECF"/>
    <property type="match status" value="1"/>
</dbReference>
<evidence type="ECO:0000259" key="7">
    <source>
        <dbReference type="Pfam" id="PF04542"/>
    </source>
</evidence>
<dbReference type="PRINTS" id="PR00046">
    <property type="entry name" value="SIGMA70FCT"/>
</dbReference>
<feature type="domain" description="RNA polymerase sigma-70 region 2" evidence="7">
    <location>
        <begin position="81"/>
        <end position="146"/>
    </location>
</feature>
<dbReference type="InterPro" id="IPR007627">
    <property type="entry name" value="RNA_pol_sigma70_r2"/>
</dbReference>
<dbReference type="SUPFAM" id="SSF88946">
    <property type="entry name" value="Sigma2 domain of RNA polymerase sigma factors"/>
    <property type="match status" value="1"/>
</dbReference>
<evidence type="ECO:0000256" key="5">
    <source>
        <dbReference type="SAM" id="MobiDB-lite"/>
    </source>
</evidence>
<dbReference type="GO" id="GO:0016987">
    <property type="term" value="F:sigma factor activity"/>
    <property type="evidence" value="ECO:0007669"/>
    <property type="project" value="UniProtKB-KW"/>
</dbReference>
<organism evidence="9 10">
    <name type="scientific">Nakamurella alba</name>
    <dbReference type="NCBI Taxonomy" id="2665158"/>
    <lineage>
        <taxon>Bacteria</taxon>
        <taxon>Bacillati</taxon>
        <taxon>Actinomycetota</taxon>
        <taxon>Actinomycetes</taxon>
        <taxon>Nakamurellales</taxon>
        <taxon>Nakamurellaceae</taxon>
        <taxon>Nakamurella</taxon>
    </lineage>
</organism>
<reference evidence="9 10" key="1">
    <citation type="submission" date="2019-11" db="EMBL/GenBank/DDBJ databases">
        <authorList>
            <person name="Jiang L.-Q."/>
        </authorList>
    </citation>
    <scope>NUCLEOTIDE SEQUENCE [LARGE SCALE GENOMIC DNA]</scope>
    <source>
        <strain evidence="9 10">YIM 132087</strain>
    </source>
</reference>
<dbReference type="InterPro" id="IPR014284">
    <property type="entry name" value="RNA_pol_sigma-70_dom"/>
</dbReference>
<dbReference type="SUPFAM" id="SSF88659">
    <property type="entry name" value="Sigma3 and sigma4 domains of RNA polymerase sigma factors"/>
    <property type="match status" value="2"/>
</dbReference>
<evidence type="ECO:0000256" key="4">
    <source>
        <dbReference type="ARBA" id="ARBA00023163"/>
    </source>
</evidence>
<feature type="compositionally biased region" description="Polar residues" evidence="5">
    <location>
        <begin position="28"/>
        <end position="41"/>
    </location>
</feature>
<dbReference type="PANTHER" id="PTHR30385">
    <property type="entry name" value="SIGMA FACTOR F FLAGELLAR"/>
    <property type="match status" value="1"/>
</dbReference>
<accession>A0A7K1FGR4</accession>
<dbReference type="InterPro" id="IPR007624">
    <property type="entry name" value="RNA_pol_sigma70_r3"/>
</dbReference>
<evidence type="ECO:0000313" key="10">
    <source>
        <dbReference type="Proteomes" id="UP000460221"/>
    </source>
</evidence>
<evidence type="ECO:0000259" key="6">
    <source>
        <dbReference type="Pfam" id="PF04539"/>
    </source>
</evidence>
<dbReference type="InterPro" id="IPR013324">
    <property type="entry name" value="RNA_pol_sigma_r3/r4-like"/>
</dbReference>
<feature type="domain" description="RNA polymerase sigma-70 region 4" evidence="8">
    <location>
        <begin position="241"/>
        <end position="286"/>
    </location>
</feature>
<keyword evidence="1" id="KW-0805">Transcription regulation</keyword>
<dbReference type="InterPro" id="IPR000943">
    <property type="entry name" value="RNA_pol_sigma70"/>
</dbReference>
<keyword evidence="3" id="KW-0238">DNA-binding</keyword>
<evidence type="ECO:0000313" key="9">
    <source>
        <dbReference type="EMBL" id="MTD13256.1"/>
    </source>
</evidence>
<evidence type="ECO:0000256" key="3">
    <source>
        <dbReference type="ARBA" id="ARBA00023125"/>
    </source>
</evidence>
<dbReference type="Proteomes" id="UP000460221">
    <property type="component" value="Unassembled WGS sequence"/>
</dbReference>
<dbReference type="Gene3D" id="1.20.120.1810">
    <property type="match status" value="1"/>
</dbReference>
<sequence length="297" mass="33005">MPRQRRRRWEPTEVETTADRRRGPQEYRVTQQHLSASQTGTALDDPDGSGDPQADVLLQELVAARAAGDERLITRAETAVITHHLPRARRIARRYSGRGASMDDLEQQARLGLVQAVRRWQPGRAPSFMAFAAPTMDGSIKRWFRDSLTTIRRPRSLQEAAPVIRTAREELAHTTGREPSAQELADITGMPLSEIREWQRSAVICNPGSLDGVPDPDGVAPVRDDGLDRVELRRDLAGAWARLTVRERKVIALHYWDDMSQAAIGEVIGVSQMQVSRILSKAISTLSTEVTAEVPAA</sequence>
<dbReference type="CDD" id="cd06171">
    <property type="entry name" value="Sigma70_r4"/>
    <property type="match status" value="1"/>
</dbReference>
<feature type="region of interest" description="Disordered" evidence="5">
    <location>
        <begin position="1"/>
        <end position="53"/>
    </location>
</feature>
<evidence type="ECO:0000259" key="8">
    <source>
        <dbReference type="Pfam" id="PF04545"/>
    </source>
</evidence>
<dbReference type="EMBL" id="WLYK01000001">
    <property type="protein sequence ID" value="MTD13256.1"/>
    <property type="molecule type" value="Genomic_DNA"/>
</dbReference>
<name>A0A7K1FGR4_9ACTN</name>
<dbReference type="Pfam" id="PF04545">
    <property type="entry name" value="Sigma70_r4"/>
    <property type="match status" value="1"/>
</dbReference>
<protein>
    <submittedName>
        <fullName evidence="9">Sigma-70 family RNA polymerase sigma factor</fullName>
    </submittedName>
</protein>
<keyword evidence="2" id="KW-0731">Sigma factor</keyword>
<keyword evidence="10" id="KW-1185">Reference proteome</keyword>
<dbReference type="InterPro" id="IPR036388">
    <property type="entry name" value="WH-like_DNA-bd_sf"/>
</dbReference>
<feature type="domain" description="RNA polymerase sigma-70 region 3" evidence="6">
    <location>
        <begin position="159"/>
        <end position="200"/>
    </location>
</feature>
<proteinExistence type="predicted"/>
<dbReference type="InterPro" id="IPR007630">
    <property type="entry name" value="RNA_pol_sigma70_r4"/>
</dbReference>
<keyword evidence="4" id="KW-0804">Transcription</keyword>
<dbReference type="GO" id="GO:0003677">
    <property type="term" value="F:DNA binding"/>
    <property type="evidence" value="ECO:0007669"/>
    <property type="project" value="UniProtKB-KW"/>
</dbReference>
<evidence type="ECO:0000256" key="1">
    <source>
        <dbReference type="ARBA" id="ARBA00023015"/>
    </source>
</evidence>
<dbReference type="InterPro" id="IPR013325">
    <property type="entry name" value="RNA_pol_sigma_r2"/>
</dbReference>